<proteinExistence type="predicted"/>
<sequence length="95" mass="11398">MDKEQKRNFYSRLINGNQVNFVDWEQVYTVESYMNCLNDTRKLRLVSDEKGILLMEMPLPLWRYLENGGNELSYNAYLQESEQMRKNYVNCSVTQ</sequence>
<keyword evidence="2" id="KW-1185">Reference proteome</keyword>
<comment type="caution">
    <text evidence="1">The sequence shown here is derived from an EMBL/GenBank/DDBJ whole genome shotgun (WGS) entry which is preliminary data.</text>
</comment>
<reference evidence="2" key="1">
    <citation type="journal article" date="2019" name="Int. J. Syst. Evol. Microbiol.">
        <title>The Global Catalogue of Microorganisms (GCM) 10K type strain sequencing project: providing services to taxonomists for standard genome sequencing and annotation.</title>
        <authorList>
            <consortium name="The Broad Institute Genomics Platform"/>
            <consortium name="The Broad Institute Genome Sequencing Center for Infectious Disease"/>
            <person name="Wu L."/>
            <person name="Ma J."/>
        </authorList>
    </citation>
    <scope>NUCLEOTIDE SEQUENCE [LARGE SCALE GENOMIC DNA]</scope>
    <source>
        <strain evidence="2">CCUG 53270</strain>
    </source>
</reference>
<accession>A0ABW3UGE6</accession>
<protein>
    <submittedName>
        <fullName evidence="1">Uncharacterized protein</fullName>
    </submittedName>
</protein>
<gene>
    <name evidence="1" type="ORF">ACFQ4B_05190</name>
</gene>
<dbReference type="Proteomes" id="UP001597180">
    <property type="component" value="Unassembled WGS sequence"/>
</dbReference>
<name>A0ABW3UGE6_9BACL</name>
<dbReference type="RefSeq" id="WP_345595132.1">
    <property type="nucleotide sequence ID" value="NZ_BAABJG010000055.1"/>
</dbReference>
<evidence type="ECO:0000313" key="1">
    <source>
        <dbReference type="EMBL" id="MFD1219502.1"/>
    </source>
</evidence>
<dbReference type="EMBL" id="JBHTLU010000012">
    <property type="protein sequence ID" value="MFD1219502.1"/>
    <property type="molecule type" value="Genomic_DNA"/>
</dbReference>
<evidence type="ECO:0000313" key="2">
    <source>
        <dbReference type="Proteomes" id="UP001597180"/>
    </source>
</evidence>
<organism evidence="1 2">
    <name type="scientific">Paenibacillus vulneris</name>
    <dbReference type="NCBI Taxonomy" id="1133364"/>
    <lineage>
        <taxon>Bacteria</taxon>
        <taxon>Bacillati</taxon>
        <taxon>Bacillota</taxon>
        <taxon>Bacilli</taxon>
        <taxon>Bacillales</taxon>
        <taxon>Paenibacillaceae</taxon>
        <taxon>Paenibacillus</taxon>
    </lineage>
</organism>